<organism evidence="1 2">
    <name type="scientific">Proteus phage phiP4-3</name>
    <dbReference type="NCBI Taxonomy" id="2065203"/>
    <lineage>
        <taxon>Viruses</taxon>
        <taxon>Duplodnaviria</taxon>
        <taxon>Heunggongvirae</taxon>
        <taxon>Uroviricota</taxon>
        <taxon>Caudoviricetes</taxon>
        <taxon>Pantevenvirales</taxon>
        <taxon>Straboviridae</taxon>
        <taxon>Bragavirus</taxon>
        <taxon>Bragavirus p43</taxon>
    </lineage>
</organism>
<dbReference type="Proteomes" id="UP000240538">
    <property type="component" value="Segment"/>
</dbReference>
<evidence type="ECO:0000313" key="1">
    <source>
        <dbReference type="EMBL" id="AUM58517.1"/>
    </source>
</evidence>
<keyword evidence="2" id="KW-1185">Reference proteome</keyword>
<protein>
    <submittedName>
        <fullName evidence="1">Uncharacterized protein</fullName>
    </submittedName>
</protein>
<sequence length="89" mass="10334">MNPNLVIEIGSALKIKTTLGYKDCYIYNSVKDRQFTIYYGFLLDNGADRVLIVYDTMYGYRGDVSWSESTQFKYSLNYTLSIIEDIKCI</sequence>
<dbReference type="EMBL" id="MG696114">
    <property type="protein sequence ID" value="AUM58517.1"/>
    <property type="molecule type" value="Genomic_DNA"/>
</dbReference>
<proteinExistence type="predicted"/>
<reference evidence="1 2" key="1">
    <citation type="submission" date="2017-12" db="EMBL/GenBank/DDBJ databases">
        <title>Complete genome sequence and characterization of bacteriophage phiP4-3 infecting Proteus pennea.</title>
        <authorList>
            <person name="He Y."/>
            <person name="Yang H."/>
        </authorList>
    </citation>
    <scope>NUCLEOTIDE SEQUENCE [LARGE SCALE GENOMIC DNA]</scope>
</reference>
<accession>A0A2I6PFN0</accession>
<evidence type="ECO:0000313" key="2">
    <source>
        <dbReference type="Proteomes" id="UP000240538"/>
    </source>
</evidence>
<gene>
    <name evidence="1" type="ORF">phiP43_159</name>
</gene>
<name>A0A2I6PFN0_9CAUD</name>